<dbReference type="PANTHER" id="PTHR24421:SF58">
    <property type="entry name" value="SIGNAL TRANSDUCTION HISTIDINE-PROTEIN KINASE_PHOSPHATASE UHPB"/>
    <property type="match status" value="1"/>
</dbReference>
<dbReference type="CDD" id="cd16917">
    <property type="entry name" value="HATPase_UhpB-NarQ-NarX-like"/>
    <property type="match status" value="1"/>
</dbReference>
<feature type="domain" description="Histidine kinase" evidence="17">
    <location>
        <begin position="204"/>
        <end position="289"/>
    </location>
</feature>
<dbReference type="PANTHER" id="PTHR24421">
    <property type="entry name" value="NITRATE/NITRITE SENSOR PROTEIN NARX-RELATED"/>
    <property type="match status" value="1"/>
</dbReference>
<dbReference type="InterPro" id="IPR011712">
    <property type="entry name" value="Sig_transdc_His_kin_sub3_dim/P"/>
</dbReference>
<feature type="transmembrane region" description="Helical" evidence="16">
    <location>
        <begin position="12"/>
        <end position="30"/>
    </location>
</feature>
<dbReference type="Pfam" id="PF07730">
    <property type="entry name" value="HisKA_3"/>
    <property type="match status" value="1"/>
</dbReference>
<evidence type="ECO:0000256" key="6">
    <source>
        <dbReference type="ARBA" id="ARBA00022485"/>
    </source>
</evidence>
<reference evidence="18" key="1">
    <citation type="submission" date="2023-06" db="EMBL/GenBank/DDBJ databases">
        <authorList>
            <person name="Jiang Y."/>
            <person name="Liu Q."/>
        </authorList>
    </citation>
    <scope>NUCLEOTIDE SEQUENCE</scope>
    <source>
        <strain evidence="18">CGMCC 1.12090</strain>
    </source>
</reference>
<keyword evidence="6" id="KW-0004">4Fe-4S</keyword>
<keyword evidence="12" id="KW-0902">Two-component regulatory system</keyword>
<gene>
    <name evidence="18" type="ORF">Q2T77_35080</name>
</gene>
<evidence type="ECO:0000313" key="19">
    <source>
        <dbReference type="Proteomes" id="UP001169027"/>
    </source>
</evidence>
<evidence type="ECO:0000256" key="15">
    <source>
        <dbReference type="ARBA" id="ARBA00030800"/>
    </source>
</evidence>
<keyword evidence="19" id="KW-1185">Reference proteome</keyword>
<dbReference type="PRINTS" id="PR00344">
    <property type="entry name" value="BCTRLSENSOR"/>
</dbReference>
<protein>
    <recommendedName>
        <fullName evidence="5">Oxygen sensor histidine kinase NreB</fullName>
        <ecNumber evidence="4">2.7.13.3</ecNumber>
    </recommendedName>
    <alternativeName>
        <fullName evidence="15">Nitrogen regulation protein B</fullName>
    </alternativeName>
</protein>
<evidence type="ECO:0000256" key="1">
    <source>
        <dbReference type="ARBA" id="ARBA00000085"/>
    </source>
</evidence>
<evidence type="ECO:0000256" key="16">
    <source>
        <dbReference type="SAM" id="Phobius"/>
    </source>
</evidence>
<dbReference type="EC" id="2.7.13.3" evidence="4"/>
<keyword evidence="7" id="KW-0963">Cytoplasm</keyword>
<evidence type="ECO:0000256" key="7">
    <source>
        <dbReference type="ARBA" id="ARBA00022490"/>
    </source>
</evidence>
<dbReference type="InterPro" id="IPR003594">
    <property type="entry name" value="HATPase_dom"/>
</dbReference>
<sequence length="297" mass="32028">MKRAGDTAWRGDLAWVLAITGGTFALSSALELHERLAAMFARHEAWQADELPLTLVALSLGLAWYAWRRLGEVAGLLLHNRELTQQLMTVQEGERLALARELHDELAQHCTAIRVEATCIQRSRSLGEAGLAARRVASSAELLQDGVRRLLRRLRPAELDALGLAAALESLCKDWSMRTGTACEFQCAGDLGGFGEAVDTAVFRVTQEALANVFRHADATHVRVALASTPSGLTLRVEDDGNGFASTRKTRGLGLMGAAERAAALGGVFRAFSTPGHGTRVQLELPDVRVLQAGSRV</sequence>
<organism evidence="18 19">
    <name type="scientific">Variovorax ginsengisoli</name>
    <dbReference type="NCBI Taxonomy" id="363844"/>
    <lineage>
        <taxon>Bacteria</taxon>
        <taxon>Pseudomonadati</taxon>
        <taxon>Pseudomonadota</taxon>
        <taxon>Betaproteobacteria</taxon>
        <taxon>Burkholderiales</taxon>
        <taxon>Comamonadaceae</taxon>
        <taxon>Variovorax</taxon>
    </lineage>
</organism>
<evidence type="ECO:0000256" key="13">
    <source>
        <dbReference type="ARBA" id="ARBA00023014"/>
    </source>
</evidence>
<comment type="function">
    <text evidence="14">Member of the two-component regulatory system NreB/NreC involved in the control of dissimilatory nitrate/nitrite reduction in response to oxygen. NreB functions as a direct oxygen sensor histidine kinase which is autophosphorylated, in the absence of oxygen, probably at the conserved histidine residue, and transfers its phosphate group probably to a conserved aspartate residue of NreC. NreB/NreC activates the expression of the nitrate (narGHJI) and nitrite (nir) reductase operons, as well as the putative nitrate transporter gene narT.</text>
</comment>
<dbReference type="InterPro" id="IPR036890">
    <property type="entry name" value="HATPase_C_sf"/>
</dbReference>
<dbReference type="Pfam" id="PF02518">
    <property type="entry name" value="HATPase_c"/>
    <property type="match status" value="1"/>
</dbReference>
<evidence type="ECO:0000256" key="9">
    <source>
        <dbReference type="ARBA" id="ARBA00022723"/>
    </source>
</evidence>
<dbReference type="EMBL" id="JAUKVY010000041">
    <property type="protein sequence ID" value="MDO1537479.1"/>
    <property type="molecule type" value="Genomic_DNA"/>
</dbReference>
<keyword evidence="16" id="KW-1133">Transmembrane helix</keyword>
<comment type="catalytic activity">
    <reaction evidence="1">
        <text>ATP + protein L-histidine = ADP + protein N-phospho-L-histidine.</text>
        <dbReference type="EC" id="2.7.13.3"/>
    </reaction>
</comment>
<evidence type="ECO:0000256" key="2">
    <source>
        <dbReference type="ARBA" id="ARBA00001966"/>
    </source>
</evidence>
<dbReference type="InterPro" id="IPR005467">
    <property type="entry name" value="His_kinase_dom"/>
</dbReference>
<name>A0ABT8SEZ9_9BURK</name>
<evidence type="ECO:0000256" key="8">
    <source>
        <dbReference type="ARBA" id="ARBA00022679"/>
    </source>
</evidence>
<dbReference type="PROSITE" id="PS50109">
    <property type="entry name" value="HIS_KIN"/>
    <property type="match status" value="1"/>
</dbReference>
<dbReference type="Gene3D" id="1.20.5.1930">
    <property type="match status" value="1"/>
</dbReference>
<keyword evidence="9" id="KW-0479">Metal-binding</keyword>
<comment type="cofactor">
    <cofactor evidence="2">
        <name>[4Fe-4S] cluster</name>
        <dbReference type="ChEBI" id="CHEBI:49883"/>
    </cofactor>
</comment>
<keyword evidence="10 18" id="KW-0418">Kinase</keyword>
<evidence type="ECO:0000259" key="17">
    <source>
        <dbReference type="PROSITE" id="PS50109"/>
    </source>
</evidence>
<dbReference type="GO" id="GO:0016301">
    <property type="term" value="F:kinase activity"/>
    <property type="evidence" value="ECO:0007669"/>
    <property type="project" value="UniProtKB-KW"/>
</dbReference>
<dbReference type="SUPFAM" id="SSF55874">
    <property type="entry name" value="ATPase domain of HSP90 chaperone/DNA topoisomerase II/histidine kinase"/>
    <property type="match status" value="1"/>
</dbReference>
<evidence type="ECO:0000256" key="14">
    <source>
        <dbReference type="ARBA" id="ARBA00024827"/>
    </source>
</evidence>
<keyword evidence="11" id="KW-0408">Iron</keyword>
<keyword evidence="16" id="KW-0812">Transmembrane</keyword>
<dbReference type="InterPro" id="IPR050482">
    <property type="entry name" value="Sensor_HK_TwoCompSys"/>
</dbReference>
<dbReference type="RefSeq" id="WP_301815902.1">
    <property type="nucleotide sequence ID" value="NZ_JAUJZH010000041.1"/>
</dbReference>
<comment type="subcellular location">
    <subcellularLocation>
        <location evidence="3">Cytoplasm</location>
    </subcellularLocation>
</comment>
<comment type="caution">
    <text evidence="18">The sequence shown here is derived from an EMBL/GenBank/DDBJ whole genome shotgun (WGS) entry which is preliminary data.</text>
</comment>
<evidence type="ECO:0000256" key="3">
    <source>
        <dbReference type="ARBA" id="ARBA00004496"/>
    </source>
</evidence>
<evidence type="ECO:0000256" key="4">
    <source>
        <dbReference type="ARBA" id="ARBA00012438"/>
    </source>
</evidence>
<evidence type="ECO:0000256" key="10">
    <source>
        <dbReference type="ARBA" id="ARBA00022777"/>
    </source>
</evidence>
<dbReference type="Proteomes" id="UP001169027">
    <property type="component" value="Unassembled WGS sequence"/>
</dbReference>
<keyword evidence="8" id="KW-0808">Transferase</keyword>
<accession>A0ABT8SEZ9</accession>
<dbReference type="Gene3D" id="3.30.565.10">
    <property type="entry name" value="Histidine kinase-like ATPase, C-terminal domain"/>
    <property type="match status" value="1"/>
</dbReference>
<dbReference type="SMART" id="SM00387">
    <property type="entry name" value="HATPase_c"/>
    <property type="match status" value="1"/>
</dbReference>
<keyword evidence="13" id="KW-0411">Iron-sulfur</keyword>
<evidence type="ECO:0000256" key="11">
    <source>
        <dbReference type="ARBA" id="ARBA00023004"/>
    </source>
</evidence>
<evidence type="ECO:0000256" key="5">
    <source>
        <dbReference type="ARBA" id="ARBA00017322"/>
    </source>
</evidence>
<evidence type="ECO:0000313" key="18">
    <source>
        <dbReference type="EMBL" id="MDO1537479.1"/>
    </source>
</evidence>
<evidence type="ECO:0000256" key="12">
    <source>
        <dbReference type="ARBA" id="ARBA00023012"/>
    </source>
</evidence>
<dbReference type="InterPro" id="IPR004358">
    <property type="entry name" value="Sig_transdc_His_kin-like_C"/>
</dbReference>
<proteinExistence type="predicted"/>
<keyword evidence="16" id="KW-0472">Membrane</keyword>